<sequence length="180" mass="19723">MTTERGTYEQIDGQYALRFVRDLAHPIERVWDAVTTPEGLAAWFPCRIEGDLLSVGATLRFVFDDDHPEVDGTAGGTVLQVQPPTTLRFSWEAEELRLLLEPHGQTGCRLTFIDLMPEDYTPGAARTAAGWHVCLDELSEHLVAGAGTAPGPEPTPQWRARYEEYVADGVPHGAPVPGAD</sequence>
<feature type="domain" description="Activator of Hsp90 ATPase homologue 1/2-like C-terminal" evidence="2">
    <location>
        <begin position="25"/>
        <end position="142"/>
    </location>
</feature>
<organism evidence="3 4">
    <name type="scientific">Occultella aeris</name>
    <dbReference type="NCBI Taxonomy" id="2761496"/>
    <lineage>
        <taxon>Bacteria</taxon>
        <taxon>Bacillati</taxon>
        <taxon>Actinomycetota</taxon>
        <taxon>Actinomycetes</taxon>
        <taxon>Micrococcales</taxon>
        <taxon>Ruaniaceae</taxon>
        <taxon>Occultella</taxon>
    </lineage>
</organism>
<dbReference type="AlphaFoldDB" id="A0A7M4DMB9"/>
<dbReference type="InterPro" id="IPR023393">
    <property type="entry name" value="START-like_dom_sf"/>
</dbReference>
<dbReference type="Proteomes" id="UP000419743">
    <property type="component" value="Unassembled WGS sequence"/>
</dbReference>
<protein>
    <recommendedName>
        <fullName evidence="2">Activator of Hsp90 ATPase homologue 1/2-like C-terminal domain-containing protein</fullName>
    </recommendedName>
</protein>
<dbReference type="EMBL" id="CACRYJ010000048">
    <property type="protein sequence ID" value="VZO38528.1"/>
    <property type="molecule type" value="Genomic_DNA"/>
</dbReference>
<dbReference type="SUPFAM" id="SSF55961">
    <property type="entry name" value="Bet v1-like"/>
    <property type="match status" value="1"/>
</dbReference>
<reference evidence="3 4" key="1">
    <citation type="submission" date="2019-11" db="EMBL/GenBank/DDBJ databases">
        <authorList>
            <person name="Criscuolo A."/>
        </authorList>
    </citation>
    <scope>NUCLEOTIDE SEQUENCE [LARGE SCALE GENOMIC DNA]</scope>
    <source>
        <strain evidence="3">CIP111667</strain>
    </source>
</reference>
<dbReference type="CDD" id="cd08899">
    <property type="entry name" value="SRPBCC_CalC_Aha1-like_6"/>
    <property type="match status" value="1"/>
</dbReference>
<comment type="caution">
    <text evidence="3">The sequence shown here is derived from an EMBL/GenBank/DDBJ whole genome shotgun (WGS) entry which is preliminary data.</text>
</comment>
<name>A0A7M4DMB9_9MICO</name>
<evidence type="ECO:0000313" key="3">
    <source>
        <dbReference type="EMBL" id="VZO38528.1"/>
    </source>
</evidence>
<evidence type="ECO:0000313" key="4">
    <source>
        <dbReference type="Proteomes" id="UP000419743"/>
    </source>
</evidence>
<dbReference type="Pfam" id="PF08327">
    <property type="entry name" value="AHSA1"/>
    <property type="match status" value="1"/>
</dbReference>
<accession>A0A7M4DMB9</accession>
<gene>
    <name evidence="3" type="ORF">HALOF300_03288</name>
</gene>
<dbReference type="InterPro" id="IPR013538">
    <property type="entry name" value="ASHA1/2-like_C"/>
</dbReference>
<comment type="similarity">
    <text evidence="1">Belongs to the AHA1 family.</text>
</comment>
<dbReference type="Gene3D" id="3.30.530.20">
    <property type="match status" value="1"/>
</dbReference>
<keyword evidence="4" id="KW-1185">Reference proteome</keyword>
<proteinExistence type="inferred from homology"/>
<evidence type="ECO:0000259" key="2">
    <source>
        <dbReference type="Pfam" id="PF08327"/>
    </source>
</evidence>
<dbReference type="RefSeq" id="WP_156741981.1">
    <property type="nucleotide sequence ID" value="NZ_CACRYJ010000048.1"/>
</dbReference>
<evidence type="ECO:0000256" key="1">
    <source>
        <dbReference type="ARBA" id="ARBA00006817"/>
    </source>
</evidence>